<proteinExistence type="predicted"/>
<gene>
    <name evidence="2" type="ORF">FNV43_RR09443</name>
</gene>
<feature type="region of interest" description="Disordered" evidence="1">
    <location>
        <begin position="171"/>
        <end position="194"/>
    </location>
</feature>
<comment type="caution">
    <text evidence="2">The sequence shown here is derived from an EMBL/GenBank/DDBJ whole genome shotgun (WGS) entry which is preliminary data.</text>
</comment>
<dbReference type="Proteomes" id="UP000796880">
    <property type="component" value="Unassembled WGS sequence"/>
</dbReference>
<keyword evidence="3" id="KW-1185">Reference proteome</keyword>
<reference evidence="2" key="1">
    <citation type="submission" date="2020-03" db="EMBL/GenBank/DDBJ databases">
        <title>A high-quality chromosome-level genome assembly of a woody plant with both climbing and erect habits, Rhamnella rubrinervis.</title>
        <authorList>
            <person name="Lu Z."/>
            <person name="Yang Y."/>
            <person name="Zhu X."/>
            <person name="Sun Y."/>
        </authorList>
    </citation>
    <scope>NUCLEOTIDE SEQUENCE</scope>
    <source>
        <strain evidence="2">BYM</strain>
        <tissue evidence="2">Leaf</tissue>
    </source>
</reference>
<name>A0A8K0MKD0_9ROSA</name>
<dbReference type="Pfam" id="PF14009">
    <property type="entry name" value="PADRE"/>
    <property type="match status" value="1"/>
</dbReference>
<evidence type="ECO:0000313" key="3">
    <source>
        <dbReference type="Proteomes" id="UP000796880"/>
    </source>
</evidence>
<dbReference type="OrthoDB" id="1916282at2759"/>
<protein>
    <submittedName>
        <fullName evidence="2">Uncharacterized protein</fullName>
    </submittedName>
</protein>
<evidence type="ECO:0000256" key="1">
    <source>
        <dbReference type="SAM" id="MobiDB-lite"/>
    </source>
</evidence>
<dbReference type="AlphaFoldDB" id="A0A8K0MKD0"/>
<organism evidence="2 3">
    <name type="scientific">Rhamnella rubrinervis</name>
    <dbReference type="NCBI Taxonomy" id="2594499"/>
    <lineage>
        <taxon>Eukaryota</taxon>
        <taxon>Viridiplantae</taxon>
        <taxon>Streptophyta</taxon>
        <taxon>Embryophyta</taxon>
        <taxon>Tracheophyta</taxon>
        <taxon>Spermatophyta</taxon>
        <taxon>Magnoliopsida</taxon>
        <taxon>eudicotyledons</taxon>
        <taxon>Gunneridae</taxon>
        <taxon>Pentapetalae</taxon>
        <taxon>rosids</taxon>
        <taxon>fabids</taxon>
        <taxon>Rosales</taxon>
        <taxon>Rhamnaceae</taxon>
        <taxon>rhamnoid group</taxon>
        <taxon>Rhamneae</taxon>
        <taxon>Rhamnella</taxon>
    </lineage>
</organism>
<sequence length="194" mass="21208">MGNCSLKGISEDCPNTIRVLTDSGSVMEFNGPKLAGEVLNDYPGYGIFLQGKSSSPVPNHERLLSGKFYYLLPIGKPKMPCSKRLTHEQVPDTEVIESLEPECAKKSSFAASEFVENLSNGSALEVLPSGGDGVWKVKLVIDTKQLEEILSEQGNTEALIERMRMVASSASLTPRHAKSPSWRPSFSNPFKLPH</sequence>
<accession>A0A8K0MKD0</accession>
<evidence type="ECO:0000313" key="2">
    <source>
        <dbReference type="EMBL" id="KAF3448730.1"/>
    </source>
</evidence>
<dbReference type="InterPro" id="IPR025322">
    <property type="entry name" value="PADRE_dom"/>
</dbReference>
<dbReference type="EMBL" id="VOIH02000004">
    <property type="protein sequence ID" value="KAF3448730.1"/>
    <property type="molecule type" value="Genomic_DNA"/>
</dbReference>
<dbReference type="PANTHER" id="PTHR33148">
    <property type="entry name" value="PLASTID MOVEMENT IMPAIRED PROTEIN-RELATED"/>
    <property type="match status" value="1"/>
</dbReference>
<dbReference type="PANTHER" id="PTHR33148:SF33">
    <property type="entry name" value="DUF4228 DOMAIN PROTEIN"/>
    <property type="match status" value="1"/>
</dbReference>